<reference evidence="1 2" key="1">
    <citation type="submission" date="2019-05" db="EMBL/GenBank/DDBJ databases">
        <title>Another draft genome of Portunus trituberculatus and its Hox gene families provides insights of decapod evolution.</title>
        <authorList>
            <person name="Jeong J.-H."/>
            <person name="Song I."/>
            <person name="Kim S."/>
            <person name="Choi T."/>
            <person name="Kim D."/>
            <person name="Ryu S."/>
            <person name="Kim W."/>
        </authorList>
    </citation>
    <scope>NUCLEOTIDE SEQUENCE [LARGE SCALE GENOMIC DNA]</scope>
    <source>
        <tissue evidence="1">Muscle</tissue>
    </source>
</reference>
<dbReference type="Proteomes" id="UP000324222">
    <property type="component" value="Unassembled WGS sequence"/>
</dbReference>
<accession>A0A5B7CZK6</accession>
<dbReference type="EMBL" id="VSRR010000373">
    <property type="protein sequence ID" value="MPC14718.1"/>
    <property type="molecule type" value="Genomic_DNA"/>
</dbReference>
<sequence length="64" mass="7481">MYKDWLAFFNKTLEEIQKQPGNSGMYQRKPTNHRCSRAFCDVTAQVVTQHSPGQRSFPPNRPVR</sequence>
<comment type="caution">
    <text evidence="1">The sequence shown here is derived from an EMBL/GenBank/DDBJ whole genome shotgun (WGS) entry which is preliminary data.</text>
</comment>
<name>A0A5B7CZK6_PORTR</name>
<organism evidence="1 2">
    <name type="scientific">Portunus trituberculatus</name>
    <name type="common">Swimming crab</name>
    <name type="synonym">Neptunus trituberculatus</name>
    <dbReference type="NCBI Taxonomy" id="210409"/>
    <lineage>
        <taxon>Eukaryota</taxon>
        <taxon>Metazoa</taxon>
        <taxon>Ecdysozoa</taxon>
        <taxon>Arthropoda</taxon>
        <taxon>Crustacea</taxon>
        <taxon>Multicrustacea</taxon>
        <taxon>Malacostraca</taxon>
        <taxon>Eumalacostraca</taxon>
        <taxon>Eucarida</taxon>
        <taxon>Decapoda</taxon>
        <taxon>Pleocyemata</taxon>
        <taxon>Brachyura</taxon>
        <taxon>Eubrachyura</taxon>
        <taxon>Portunoidea</taxon>
        <taxon>Portunidae</taxon>
        <taxon>Portuninae</taxon>
        <taxon>Portunus</taxon>
    </lineage>
</organism>
<gene>
    <name evidence="1" type="ORF">E2C01_007489</name>
</gene>
<protein>
    <submittedName>
        <fullName evidence="1">Uncharacterized protein</fullName>
    </submittedName>
</protein>
<evidence type="ECO:0000313" key="2">
    <source>
        <dbReference type="Proteomes" id="UP000324222"/>
    </source>
</evidence>
<keyword evidence="2" id="KW-1185">Reference proteome</keyword>
<evidence type="ECO:0000313" key="1">
    <source>
        <dbReference type="EMBL" id="MPC14718.1"/>
    </source>
</evidence>
<proteinExistence type="predicted"/>
<dbReference type="AlphaFoldDB" id="A0A5B7CZK6"/>